<dbReference type="AlphaFoldDB" id="Q0CVS3"/>
<accession>Q0CVS3</accession>
<evidence type="ECO:0000313" key="1">
    <source>
        <dbReference type="EMBL" id="EAU37173.1"/>
    </source>
</evidence>
<dbReference type="VEuPathDB" id="FungiDB:ATEG_02211"/>
<dbReference type="RefSeq" id="XP_001211389.1">
    <property type="nucleotide sequence ID" value="XM_001211389.1"/>
</dbReference>
<dbReference type="Proteomes" id="UP000007963">
    <property type="component" value="Unassembled WGS sequence"/>
</dbReference>
<sequence length="533" mass="61511">MERFMSYFDLPGYRLRSSDFPRYFSEKDWEPLVSLISRLKKLKAMHYAVANSFPRSLLDAVHQHHPECEINIWSPQSLRLDTPGVDLEYTFNSSRQPSEVSNDPFDMEILRSPCLQAIKLDYPLITRGWPNGIFHPYQMIPYVWQAPNLKHVYLQLDTRWPGDLLDAIQKLPESSAHGDQRTTLDSFALQSQILEEPILSKWIQTMDFSALRSLHVPRIDYPSSLKDAAAGLVNLERLFICVAPGRDGWEQISGELECIFQRLRPLKYLSLEALEHVTFLHTILGRHGPSLLGLMLEPHETCRSRTSPPLKPQYTGWAYPFLDHVHLQRIAESCPNLKELRIPIRRTKGSNEEVRTYRSLGKFSRLQNLILDLYGNPRPVISKEEGIFSDEGVGRSPPVHVSLRDAFINFATDSALATAIWKEISSQQPIRSLLRLRVSPWGYNIHDEEEVYAFLQLAGSYLVTHGGRKVVEIGRDEKKDEQEALAERDEFEDTRPFRVPRRITRTLHSIWPPESSDTDWTTSWRSFPLQTDA</sequence>
<dbReference type="EMBL" id="CH476596">
    <property type="protein sequence ID" value="EAU37173.1"/>
    <property type="molecule type" value="Genomic_DNA"/>
</dbReference>
<dbReference type="STRING" id="341663.Q0CVS3"/>
<dbReference type="eggNOG" id="ENOG502SJ7Y">
    <property type="taxonomic scope" value="Eukaryota"/>
</dbReference>
<dbReference type="Gene3D" id="3.80.10.10">
    <property type="entry name" value="Ribonuclease Inhibitor"/>
    <property type="match status" value="1"/>
</dbReference>
<reference evidence="2" key="1">
    <citation type="submission" date="2005-09" db="EMBL/GenBank/DDBJ databases">
        <title>Annotation of the Aspergillus terreus NIH2624 genome.</title>
        <authorList>
            <person name="Birren B.W."/>
            <person name="Lander E.S."/>
            <person name="Galagan J.E."/>
            <person name="Nusbaum C."/>
            <person name="Devon K."/>
            <person name="Henn M."/>
            <person name="Ma L.-J."/>
            <person name="Jaffe D.B."/>
            <person name="Butler J."/>
            <person name="Alvarez P."/>
            <person name="Gnerre S."/>
            <person name="Grabherr M."/>
            <person name="Kleber M."/>
            <person name="Mauceli E.W."/>
            <person name="Brockman W."/>
            <person name="Rounsley S."/>
            <person name="Young S.K."/>
            <person name="LaButti K."/>
            <person name="Pushparaj V."/>
            <person name="DeCaprio D."/>
            <person name="Crawford M."/>
            <person name="Koehrsen M."/>
            <person name="Engels R."/>
            <person name="Montgomery P."/>
            <person name="Pearson M."/>
            <person name="Howarth C."/>
            <person name="Larson L."/>
            <person name="Luoma S."/>
            <person name="White J."/>
            <person name="Alvarado L."/>
            <person name="Kodira C.D."/>
            <person name="Zeng Q."/>
            <person name="Oleary S."/>
            <person name="Yandava C."/>
            <person name="Denning D.W."/>
            <person name="Nierman W.C."/>
            <person name="Milne T."/>
            <person name="Madden K."/>
        </authorList>
    </citation>
    <scope>NUCLEOTIDE SEQUENCE [LARGE SCALE GENOMIC DNA]</scope>
    <source>
        <strain evidence="2">NIH 2624 / FGSC A1156</strain>
    </source>
</reference>
<proteinExistence type="predicted"/>
<gene>
    <name evidence="1" type="ORF">ATEG_02211</name>
</gene>
<dbReference type="OMA" id="LWREDDI"/>
<dbReference type="OrthoDB" id="3945550at2759"/>
<evidence type="ECO:0000313" key="2">
    <source>
        <dbReference type="Proteomes" id="UP000007963"/>
    </source>
</evidence>
<name>Q0CVS3_ASPTN</name>
<dbReference type="HOGENOM" id="CLU_024672_2_0_1"/>
<dbReference type="InterPro" id="IPR032675">
    <property type="entry name" value="LRR_dom_sf"/>
</dbReference>
<protein>
    <submittedName>
        <fullName evidence="1">Uncharacterized protein</fullName>
    </submittedName>
</protein>
<organism evidence="1 2">
    <name type="scientific">Aspergillus terreus (strain NIH 2624 / FGSC A1156)</name>
    <dbReference type="NCBI Taxonomy" id="341663"/>
    <lineage>
        <taxon>Eukaryota</taxon>
        <taxon>Fungi</taxon>
        <taxon>Dikarya</taxon>
        <taxon>Ascomycota</taxon>
        <taxon>Pezizomycotina</taxon>
        <taxon>Eurotiomycetes</taxon>
        <taxon>Eurotiomycetidae</taxon>
        <taxon>Eurotiales</taxon>
        <taxon>Aspergillaceae</taxon>
        <taxon>Aspergillus</taxon>
        <taxon>Aspergillus subgen. Circumdati</taxon>
    </lineage>
</organism>
<dbReference type="SUPFAM" id="SSF52047">
    <property type="entry name" value="RNI-like"/>
    <property type="match status" value="1"/>
</dbReference>
<dbReference type="GeneID" id="4316920"/>